<dbReference type="Proteomes" id="UP000190777">
    <property type="component" value="Unassembled WGS sequence"/>
</dbReference>
<protein>
    <recommendedName>
        <fullName evidence="1">DUF2345 domain-containing protein</fullName>
    </recommendedName>
</protein>
<name>A0ABX3NEE5_9GAMM</name>
<keyword evidence="3" id="KW-1185">Reference proteome</keyword>
<evidence type="ECO:0000313" key="3">
    <source>
        <dbReference type="Proteomes" id="UP000190777"/>
    </source>
</evidence>
<comment type="caution">
    <text evidence="2">The sequence shown here is derived from an EMBL/GenBank/DDBJ whole genome shotgun (WGS) entry which is preliminary data.</text>
</comment>
<reference evidence="2 3" key="1">
    <citation type="submission" date="2017-03" db="EMBL/GenBank/DDBJ databases">
        <title>Draft genome sequence of Moraxella equi CCUG 4950T type strain.</title>
        <authorList>
            <person name="Salva-Serra F."/>
            <person name="Engstrom-Jakobsson H."/>
            <person name="Thorell K."/>
            <person name="Jaen-Luchoro D."/>
            <person name="Gonzales-Siles L."/>
            <person name="Karlsson R."/>
            <person name="Yazdan S."/>
            <person name="Boulund F."/>
            <person name="Johnning A."/>
            <person name="Engstrand L."/>
            <person name="Kristiansson E."/>
            <person name="Moore E."/>
        </authorList>
    </citation>
    <scope>NUCLEOTIDE SEQUENCE [LARGE SCALE GENOMIC DNA]</scope>
    <source>
        <strain evidence="2 3">CCUG 4950</strain>
    </source>
</reference>
<evidence type="ECO:0000259" key="1">
    <source>
        <dbReference type="Pfam" id="PF10106"/>
    </source>
</evidence>
<dbReference type="InterPro" id="IPR018769">
    <property type="entry name" value="VgrG2_DUF2345"/>
</dbReference>
<feature type="domain" description="DUF2345" evidence="1">
    <location>
        <begin position="63"/>
        <end position="207"/>
    </location>
</feature>
<evidence type="ECO:0000313" key="2">
    <source>
        <dbReference type="EMBL" id="OPH33607.1"/>
    </source>
</evidence>
<dbReference type="Pfam" id="PF10106">
    <property type="entry name" value="DUF2345"/>
    <property type="match status" value="1"/>
</dbReference>
<gene>
    <name evidence="2" type="ORF">B5J93_12730</name>
</gene>
<organism evidence="2 3">
    <name type="scientific">Moraxella equi</name>
    <dbReference type="NCBI Taxonomy" id="60442"/>
    <lineage>
        <taxon>Bacteria</taxon>
        <taxon>Pseudomonadati</taxon>
        <taxon>Pseudomonadota</taxon>
        <taxon>Gammaproteobacteria</taxon>
        <taxon>Moraxellales</taxon>
        <taxon>Moraxellaceae</taxon>
        <taxon>Moraxella</taxon>
    </lineage>
</organism>
<sequence>MVSHQIHKSFLKLSASHDVNESSLDIDVEESFKQDLDGLMGNDIIKEELHESELDDEDNSQIHPELSSAQLLLSSKDSTILSSQNNINIASQKNTTLTTQGTLSIASAKNLLTNIAQGLRVLVQNLGIKLFTARGKIQIQAQSDDIEIIAEQVLKLISVKNNIEIVADKEIILTSNGSYIKIDKEGVEIGSPKPVKVYAPEHWVLGAKEISYKFNGSPIVGTFDEKFVLKSESGEILKNVPYVITNKVTGEQIRGITDDEGGTVRVWTESEEEVEMGVDFVRVFSKSSKDKE</sequence>
<dbReference type="EMBL" id="MXAP01000164">
    <property type="protein sequence ID" value="OPH33607.1"/>
    <property type="molecule type" value="Genomic_DNA"/>
</dbReference>
<proteinExistence type="predicted"/>
<accession>A0ABX3NEE5</accession>